<dbReference type="SMART" id="SM01207">
    <property type="entry name" value="G3P_acyltransf"/>
    <property type="match status" value="1"/>
</dbReference>
<dbReference type="EC" id="2.3.1.275" evidence="10"/>
<comment type="subcellular location">
    <subcellularLocation>
        <location evidence="10">Cell membrane</location>
        <topology evidence="10">Multi-pass membrane protein</topology>
    </subcellularLocation>
</comment>
<evidence type="ECO:0000313" key="11">
    <source>
        <dbReference type="EMBL" id="OHA48813.1"/>
    </source>
</evidence>
<comment type="caution">
    <text evidence="11">The sequence shown here is derived from an EMBL/GenBank/DDBJ whole genome shotgun (WGS) entry which is preliminary data.</text>
</comment>
<evidence type="ECO:0000256" key="4">
    <source>
        <dbReference type="ARBA" id="ARBA00022692"/>
    </source>
</evidence>
<keyword evidence="9 10" id="KW-1208">Phospholipid metabolism</keyword>
<protein>
    <recommendedName>
        <fullName evidence="10">Glycerol-3-phosphate acyltransferase</fullName>
    </recommendedName>
    <alternativeName>
        <fullName evidence="10">Acyl-PO4 G3P acyltransferase</fullName>
    </alternativeName>
    <alternativeName>
        <fullName evidence="10">Acyl-phosphate--glycerol-3-phosphate acyltransferase</fullName>
    </alternativeName>
    <alternativeName>
        <fullName evidence="10">G3P acyltransferase</fullName>
        <shortName evidence="10">GPAT</shortName>
        <ecNumber evidence="10">2.3.1.275</ecNumber>
    </alternativeName>
    <alternativeName>
        <fullName evidence="10">Lysophosphatidic acid synthase</fullName>
        <shortName evidence="10">LPA synthase</shortName>
    </alternativeName>
</protein>
<keyword evidence="2 10" id="KW-0444">Lipid biosynthesis</keyword>
<name>A0A1G2PKL1_9BACT</name>
<proteinExistence type="inferred from homology"/>
<keyword evidence="5 10" id="KW-1133">Transmembrane helix</keyword>
<dbReference type="InterPro" id="IPR003811">
    <property type="entry name" value="G3P_acylTferase_PlsY"/>
</dbReference>
<evidence type="ECO:0000256" key="8">
    <source>
        <dbReference type="ARBA" id="ARBA00023209"/>
    </source>
</evidence>
<evidence type="ECO:0000256" key="6">
    <source>
        <dbReference type="ARBA" id="ARBA00023098"/>
    </source>
</evidence>
<gene>
    <name evidence="10" type="primary">plsY</name>
    <name evidence="11" type="ORF">A2806_03905</name>
</gene>
<dbReference type="Proteomes" id="UP000177629">
    <property type="component" value="Unassembled WGS sequence"/>
</dbReference>
<evidence type="ECO:0000313" key="12">
    <source>
        <dbReference type="Proteomes" id="UP000177629"/>
    </source>
</evidence>
<dbReference type="GO" id="GO:0008654">
    <property type="term" value="P:phospholipid biosynthetic process"/>
    <property type="evidence" value="ECO:0007669"/>
    <property type="project" value="UniProtKB-UniRule"/>
</dbReference>
<dbReference type="GO" id="GO:0005886">
    <property type="term" value="C:plasma membrane"/>
    <property type="evidence" value="ECO:0007669"/>
    <property type="project" value="UniProtKB-SubCell"/>
</dbReference>
<comment type="pathway">
    <text evidence="10">Lipid metabolism; phospholipid metabolism.</text>
</comment>
<feature type="transmembrane region" description="Helical" evidence="10">
    <location>
        <begin position="150"/>
        <end position="168"/>
    </location>
</feature>
<dbReference type="GO" id="GO:0043772">
    <property type="term" value="F:acyl-phosphate glycerol-3-phosphate acyltransferase activity"/>
    <property type="evidence" value="ECO:0007669"/>
    <property type="project" value="UniProtKB-UniRule"/>
</dbReference>
<feature type="transmembrane region" description="Helical" evidence="10">
    <location>
        <begin position="102"/>
        <end position="130"/>
    </location>
</feature>
<keyword evidence="7 10" id="KW-0472">Membrane</keyword>
<comment type="catalytic activity">
    <reaction evidence="10">
        <text>an acyl phosphate + sn-glycerol 3-phosphate = a 1-acyl-sn-glycero-3-phosphate + phosphate</text>
        <dbReference type="Rhea" id="RHEA:34075"/>
        <dbReference type="ChEBI" id="CHEBI:43474"/>
        <dbReference type="ChEBI" id="CHEBI:57597"/>
        <dbReference type="ChEBI" id="CHEBI:57970"/>
        <dbReference type="ChEBI" id="CHEBI:59918"/>
        <dbReference type="EC" id="2.3.1.275"/>
    </reaction>
</comment>
<dbReference type="STRING" id="1802362.A2806_03905"/>
<evidence type="ECO:0000256" key="1">
    <source>
        <dbReference type="ARBA" id="ARBA00022475"/>
    </source>
</evidence>
<dbReference type="PANTHER" id="PTHR30309">
    <property type="entry name" value="INNER MEMBRANE PROTEIN YGIH"/>
    <property type="match status" value="1"/>
</dbReference>
<keyword evidence="4 10" id="KW-0812">Transmembrane</keyword>
<organism evidence="11 12">
    <name type="scientific">Candidatus Terrybacteria bacterium RIFCSPHIGHO2_01_FULL_48_17</name>
    <dbReference type="NCBI Taxonomy" id="1802362"/>
    <lineage>
        <taxon>Bacteria</taxon>
        <taxon>Candidatus Terryibacteriota</taxon>
    </lineage>
</organism>
<comment type="function">
    <text evidence="10">Catalyzes the transfer of an acyl group from acyl-phosphate (acyl-PO(4)) to glycerol-3-phosphate (G3P) to form lysophosphatidic acid (LPA). This enzyme utilizes acyl-phosphate as fatty acyl donor, but not acyl-CoA or acyl-ACP.</text>
</comment>
<keyword evidence="3 10" id="KW-0808">Transferase</keyword>
<dbReference type="PANTHER" id="PTHR30309:SF0">
    <property type="entry name" value="GLYCEROL-3-PHOSPHATE ACYLTRANSFERASE-RELATED"/>
    <property type="match status" value="1"/>
</dbReference>
<dbReference type="AlphaFoldDB" id="A0A1G2PKL1"/>
<sequence length="210" mass="22676">MVATITASLICYLLGSLNTAIIVGWLRGIDIRAVGTKNAGATNAWHSIGKKEGFIIGAIDFIKGVSAAWWGTSIGMPVLPVAAVVVGHNWPIFFKFSGGRGVAAAIGAASWLSPLAIVVGAVPLLTFFIYRASGAAPFFMLGLSALTGWVIYPGAITANLVMIACVYLRRVQTNWREIQKEPRRNHLLWDLFLYDRATHPKESFVDVVFG</sequence>
<evidence type="ECO:0000256" key="2">
    <source>
        <dbReference type="ARBA" id="ARBA00022516"/>
    </source>
</evidence>
<dbReference type="Pfam" id="PF02660">
    <property type="entry name" value="G3P_acyltransf"/>
    <property type="match status" value="1"/>
</dbReference>
<keyword evidence="6 10" id="KW-0443">Lipid metabolism</keyword>
<evidence type="ECO:0000256" key="7">
    <source>
        <dbReference type="ARBA" id="ARBA00023136"/>
    </source>
</evidence>
<comment type="similarity">
    <text evidence="10">Belongs to the PlsY family.</text>
</comment>
<comment type="subunit">
    <text evidence="10">Probably interacts with PlsX.</text>
</comment>
<accession>A0A1G2PKL1</accession>
<dbReference type="UniPathway" id="UPA00085"/>
<reference evidence="11 12" key="1">
    <citation type="journal article" date="2016" name="Nat. Commun.">
        <title>Thousands of microbial genomes shed light on interconnected biogeochemical processes in an aquifer system.</title>
        <authorList>
            <person name="Anantharaman K."/>
            <person name="Brown C.T."/>
            <person name="Hug L.A."/>
            <person name="Sharon I."/>
            <person name="Castelle C.J."/>
            <person name="Probst A.J."/>
            <person name="Thomas B.C."/>
            <person name="Singh A."/>
            <person name="Wilkins M.J."/>
            <person name="Karaoz U."/>
            <person name="Brodie E.L."/>
            <person name="Williams K.H."/>
            <person name="Hubbard S.S."/>
            <person name="Banfield J.F."/>
        </authorList>
    </citation>
    <scope>NUCLEOTIDE SEQUENCE [LARGE SCALE GENOMIC DNA]</scope>
</reference>
<dbReference type="HAMAP" id="MF_01043">
    <property type="entry name" value="PlsY"/>
    <property type="match status" value="1"/>
</dbReference>
<keyword evidence="8 10" id="KW-0594">Phospholipid biosynthesis</keyword>
<evidence type="ECO:0000256" key="5">
    <source>
        <dbReference type="ARBA" id="ARBA00022989"/>
    </source>
</evidence>
<comment type="caution">
    <text evidence="10">Lacks conserved residue(s) required for the propagation of feature annotation.</text>
</comment>
<evidence type="ECO:0000256" key="9">
    <source>
        <dbReference type="ARBA" id="ARBA00023264"/>
    </source>
</evidence>
<evidence type="ECO:0000256" key="10">
    <source>
        <dbReference type="HAMAP-Rule" id="MF_01043"/>
    </source>
</evidence>
<keyword evidence="1 10" id="KW-1003">Cell membrane</keyword>
<feature type="transmembrane region" description="Helical" evidence="10">
    <location>
        <begin position="67"/>
        <end position="90"/>
    </location>
</feature>
<dbReference type="EMBL" id="MHSS01000002">
    <property type="protein sequence ID" value="OHA48813.1"/>
    <property type="molecule type" value="Genomic_DNA"/>
</dbReference>
<evidence type="ECO:0000256" key="3">
    <source>
        <dbReference type="ARBA" id="ARBA00022679"/>
    </source>
</evidence>